<feature type="domain" description="SCP2" evidence="1">
    <location>
        <begin position="35"/>
        <end position="112"/>
    </location>
</feature>
<dbReference type="Proteomes" id="UP000824633">
    <property type="component" value="Chromosome"/>
</dbReference>
<evidence type="ECO:0000259" key="1">
    <source>
        <dbReference type="Pfam" id="PF02036"/>
    </source>
</evidence>
<accession>A0ABM7T209</accession>
<evidence type="ECO:0000313" key="3">
    <source>
        <dbReference type="Proteomes" id="UP000824633"/>
    </source>
</evidence>
<protein>
    <recommendedName>
        <fullName evidence="1">SCP2 domain-containing protein</fullName>
    </recommendedName>
</protein>
<evidence type="ECO:0000313" key="2">
    <source>
        <dbReference type="EMBL" id="BCZ45954.1"/>
    </source>
</evidence>
<dbReference type="SUPFAM" id="SSF55718">
    <property type="entry name" value="SCP-like"/>
    <property type="match status" value="1"/>
</dbReference>
<name>A0ABM7T209_9CLOT</name>
<reference evidence="3" key="1">
    <citation type="submission" date="2021-07" db="EMBL/GenBank/DDBJ databases">
        <title>Complete genome sequencing of a Clostridium isolate.</title>
        <authorList>
            <person name="Ueki A."/>
            <person name="Tonouchi A."/>
        </authorList>
    </citation>
    <scope>NUCLEOTIDE SEQUENCE [LARGE SCALE GENOMIC DNA]</scope>
    <source>
        <strain evidence="3">C5S11</strain>
    </source>
</reference>
<dbReference type="RefSeq" id="WP_375541997.1">
    <property type="nucleotide sequence ID" value="NZ_AP024849.1"/>
</dbReference>
<keyword evidence="3" id="KW-1185">Reference proteome</keyword>
<dbReference type="InterPro" id="IPR036527">
    <property type="entry name" value="SCP2_sterol-bd_dom_sf"/>
</dbReference>
<dbReference type="InterPro" id="IPR003033">
    <property type="entry name" value="SCP2_sterol-bd_dom"/>
</dbReference>
<dbReference type="PANTHER" id="PTHR10094">
    <property type="entry name" value="STEROL CARRIER PROTEIN 2 SCP-2 FAMILY PROTEIN"/>
    <property type="match status" value="1"/>
</dbReference>
<dbReference type="Gene3D" id="3.30.1050.10">
    <property type="entry name" value="SCP2 sterol-binding domain"/>
    <property type="match status" value="1"/>
</dbReference>
<organism evidence="2 3">
    <name type="scientific">Clostridium gelidum</name>
    <dbReference type="NCBI Taxonomy" id="704125"/>
    <lineage>
        <taxon>Bacteria</taxon>
        <taxon>Bacillati</taxon>
        <taxon>Bacillota</taxon>
        <taxon>Clostridia</taxon>
        <taxon>Eubacteriales</taxon>
        <taxon>Clostridiaceae</taxon>
        <taxon>Clostridium</taxon>
    </lineage>
</organism>
<sequence>MAKVAKTITYEDNFNNFKTILKEVDASEIDGELAFQFNIVGDGEGIFYVKVKDGQLSVEPYEYYDRDAVFIATAKVFTKMAEGKLNPVVAFTTGKLKVEGNLDKARAIEKIVTK</sequence>
<dbReference type="Pfam" id="PF02036">
    <property type="entry name" value="SCP2"/>
    <property type="match status" value="1"/>
</dbReference>
<dbReference type="EMBL" id="AP024849">
    <property type="protein sequence ID" value="BCZ45954.1"/>
    <property type="molecule type" value="Genomic_DNA"/>
</dbReference>
<dbReference type="PANTHER" id="PTHR10094:SF25">
    <property type="entry name" value="SCP2 STEROL-BINDING DOMAIN-CONTAINING PROTEIN 1"/>
    <property type="match status" value="1"/>
</dbReference>
<proteinExistence type="predicted"/>
<gene>
    <name evidence="2" type="ORF">psyc5s11_20210</name>
</gene>